<dbReference type="Pfam" id="PF07648">
    <property type="entry name" value="Kazal_2"/>
    <property type="match status" value="1"/>
</dbReference>
<dbReference type="SUPFAM" id="SSF100895">
    <property type="entry name" value="Kazal-type serine protease inhibitors"/>
    <property type="match status" value="1"/>
</dbReference>
<feature type="transmembrane region" description="Helical" evidence="8">
    <location>
        <begin position="566"/>
        <end position="587"/>
    </location>
</feature>
<dbReference type="PROSITE" id="PS50850">
    <property type="entry name" value="MFS"/>
    <property type="match status" value="1"/>
</dbReference>
<feature type="transmembrane region" description="Helical" evidence="8">
    <location>
        <begin position="64"/>
        <end position="84"/>
    </location>
</feature>
<evidence type="ECO:0000256" key="4">
    <source>
        <dbReference type="ARBA" id="ARBA00022692"/>
    </source>
</evidence>
<keyword evidence="4 8" id="KW-0812">Transmembrane</keyword>
<dbReference type="InterPro" id="IPR036259">
    <property type="entry name" value="MFS_trans_sf"/>
</dbReference>
<dbReference type="GO" id="GO:0006811">
    <property type="term" value="P:monoatomic ion transport"/>
    <property type="evidence" value="ECO:0007669"/>
    <property type="project" value="UniProtKB-KW"/>
</dbReference>
<feature type="transmembrane region" description="Helical" evidence="8">
    <location>
        <begin position="204"/>
        <end position="227"/>
    </location>
</feature>
<proteinExistence type="inferred from homology"/>
<keyword evidence="12" id="KW-1185">Reference proteome</keyword>
<protein>
    <recommendedName>
        <fullName evidence="8">Solute carrier organic anion transporter family member</fullName>
    </recommendedName>
</protein>
<keyword evidence="6 8" id="KW-0472">Membrane</keyword>
<dbReference type="Gene3D" id="1.20.1250.20">
    <property type="entry name" value="MFS general substrate transporter like domains"/>
    <property type="match status" value="1"/>
</dbReference>
<dbReference type="OrthoDB" id="5062115at2759"/>
<reference evidence="13 14" key="1">
    <citation type="submission" date="2025-04" db="UniProtKB">
        <authorList>
            <consortium name="RefSeq"/>
        </authorList>
    </citation>
    <scope>IDENTIFICATION</scope>
</reference>
<dbReference type="RefSeq" id="XP_023574832.1">
    <property type="nucleotide sequence ID" value="XM_023719064.1"/>
</dbReference>
<evidence type="ECO:0000256" key="9">
    <source>
        <dbReference type="SAM" id="MobiDB-lite"/>
    </source>
</evidence>
<dbReference type="PANTHER" id="PTHR11388">
    <property type="entry name" value="ORGANIC ANION TRANSPORTER"/>
    <property type="match status" value="1"/>
</dbReference>
<keyword evidence="3" id="KW-1003">Cell membrane</keyword>
<evidence type="ECO:0000256" key="8">
    <source>
        <dbReference type="RuleBase" id="RU362056"/>
    </source>
</evidence>
<feature type="transmembrane region" description="Helical" evidence="8">
    <location>
        <begin position="29"/>
        <end position="52"/>
    </location>
</feature>
<dbReference type="PROSITE" id="PS51465">
    <property type="entry name" value="KAZAL_2"/>
    <property type="match status" value="1"/>
</dbReference>
<feature type="transmembrane region" description="Helical" evidence="8">
    <location>
        <begin position="255"/>
        <end position="276"/>
    </location>
</feature>
<evidence type="ECO:0000313" key="13">
    <source>
        <dbReference type="RefSeq" id="XP_004634707.2"/>
    </source>
</evidence>
<dbReference type="RefSeq" id="XP_023574833.1">
    <property type="nucleotide sequence ID" value="XM_023719065.1"/>
</dbReference>
<dbReference type="GO" id="GO:0015125">
    <property type="term" value="F:bile acid transmembrane transporter activity"/>
    <property type="evidence" value="ECO:0007669"/>
    <property type="project" value="TreeGrafter"/>
</dbReference>
<dbReference type="NCBIfam" id="TIGR00805">
    <property type="entry name" value="oat"/>
    <property type="match status" value="1"/>
</dbReference>
<dbReference type="RefSeq" id="XP_004634707.2">
    <property type="nucleotide sequence ID" value="XM_004634650.2"/>
</dbReference>
<dbReference type="Pfam" id="PF03137">
    <property type="entry name" value="OATP"/>
    <property type="match status" value="1"/>
</dbReference>
<keyword evidence="5 8" id="KW-1133">Transmembrane helix</keyword>
<feature type="transmembrane region" description="Helical" evidence="8">
    <location>
        <begin position="376"/>
        <end position="394"/>
    </location>
</feature>
<feature type="transmembrane region" description="Helical" evidence="8">
    <location>
        <begin position="333"/>
        <end position="356"/>
    </location>
</feature>
<feature type="transmembrane region" description="Helical" evidence="8">
    <location>
        <begin position="530"/>
        <end position="554"/>
    </location>
</feature>
<comment type="similarity">
    <text evidence="2 8">Belongs to the organo anion transporter (TC 2.A.60) family.</text>
</comment>
<sequence>MDQLDSTNKTSETEYSEKKNTKCCNGFKIFLAALSFSFICKTLSGIIMKTLLTQIERRFSISSSISGLIDGGFEIGNLFVIVFVSYFGSKLHRPKLIGIGCVIMGVGSITIALPHFFMGYYRYSAEAHDNASDNSLSTCLLEETSTRMETSSERVGKGCEKESESHMWIYVLIGNILRGIGEAPVTPLGISYIDDFSDVGQSSLYIGTVNAVSVIGPFLAFAMGTLFSKMYVDIGFVDLSSIRIIPQDARWVGAWWLNFLVSGFLCIISSIPFFFLPKNPNEPRKQRGKVSTSSHGLKSDEQKNQTANLTSHDQEINMAGLLKSMKNLLTNHLYILSMIFTLLNFSCYVGTFSYLFKYLEQQYGQTAPQANFTLGIIVLPNTVVGMFLGGYLIKKLKLTLPGITKFLLYITCISLMSYLLNFALICENKSVAGLTLTYDGLNPLTSQANGPVSYCNSHCHCDENQWEPVCGDNGITYLSPCLAGCKSKVNNEKSTVFYNCSCMEVSGFPSTNYSAHLGECPRDDDCGMYYYIYIIVQVLIALMAAFATTVVTVLRIRIVQPDLKSLSMGFHLLVLRTLGGMLAPIYFGAMVDRTCIKWSTTACRTQGVCRMYESRALGNAIISLSSSLKFASIILQVVIIYLVKKKYEGKDGNAFENGGKDKNEVNLESSNNNEHFAPSAIVKETHI</sequence>
<feature type="transmembrane region" description="Helical" evidence="8">
    <location>
        <begin position="406"/>
        <end position="425"/>
    </location>
</feature>
<keyword evidence="8" id="KW-0813">Transport</keyword>
<evidence type="ECO:0000256" key="5">
    <source>
        <dbReference type="ARBA" id="ARBA00022989"/>
    </source>
</evidence>
<evidence type="ECO:0000256" key="7">
    <source>
        <dbReference type="ARBA" id="ARBA00023157"/>
    </source>
</evidence>
<evidence type="ECO:0000256" key="6">
    <source>
        <dbReference type="ARBA" id="ARBA00023136"/>
    </source>
</evidence>
<evidence type="ECO:0000313" key="14">
    <source>
        <dbReference type="RefSeq" id="XP_023574832.1"/>
    </source>
</evidence>
<dbReference type="SUPFAM" id="SSF103473">
    <property type="entry name" value="MFS general substrate transporter"/>
    <property type="match status" value="1"/>
</dbReference>
<evidence type="ECO:0000259" key="10">
    <source>
        <dbReference type="PROSITE" id="PS50850"/>
    </source>
</evidence>
<evidence type="ECO:0000256" key="1">
    <source>
        <dbReference type="ARBA" id="ARBA00004651"/>
    </source>
</evidence>
<dbReference type="Gene3D" id="3.30.60.30">
    <property type="match status" value="1"/>
</dbReference>
<dbReference type="PANTHER" id="PTHR11388:SF89">
    <property type="entry name" value="SOLUTE CARRIER ORGANIC ANION TRANSPORTER FAMILY MEMBER 1B3"/>
    <property type="match status" value="1"/>
</dbReference>
<feature type="transmembrane region" description="Helical" evidence="8">
    <location>
        <begin position="96"/>
        <end position="117"/>
    </location>
</feature>
<dbReference type="InterPro" id="IPR036058">
    <property type="entry name" value="Kazal_dom_sf"/>
</dbReference>
<evidence type="ECO:0000313" key="15">
    <source>
        <dbReference type="RefSeq" id="XP_023574833.1"/>
    </source>
</evidence>
<name>A0A6P3FCA3_OCTDE</name>
<dbReference type="GO" id="GO:0016323">
    <property type="term" value="C:basolateral plasma membrane"/>
    <property type="evidence" value="ECO:0007669"/>
    <property type="project" value="TreeGrafter"/>
</dbReference>
<dbReference type="InterPro" id="IPR002350">
    <property type="entry name" value="Kazal_dom"/>
</dbReference>
<dbReference type="Proteomes" id="UP000515203">
    <property type="component" value="Unplaced"/>
</dbReference>
<feature type="domain" description="Kazal-like" evidence="11">
    <location>
        <begin position="449"/>
        <end position="504"/>
    </location>
</feature>
<organism evidence="12 13">
    <name type="scientific">Octodon degus</name>
    <name type="common">Degu</name>
    <name type="synonym">Sciurus degus</name>
    <dbReference type="NCBI Taxonomy" id="10160"/>
    <lineage>
        <taxon>Eukaryota</taxon>
        <taxon>Metazoa</taxon>
        <taxon>Chordata</taxon>
        <taxon>Craniata</taxon>
        <taxon>Vertebrata</taxon>
        <taxon>Euteleostomi</taxon>
        <taxon>Mammalia</taxon>
        <taxon>Eutheria</taxon>
        <taxon>Euarchontoglires</taxon>
        <taxon>Glires</taxon>
        <taxon>Rodentia</taxon>
        <taxon>Hystricomorpha</taxon>
        <taxon>Octodontidae</taxon>
        <taxon>Octodon</taxon>
    </lineage>
</organism>
<keyword evidence="8" id="KW-0406">Ion transport</keyword>
<dbReference type="GeneID" id="101572553"/>
<evidence type="ECO:0000256" key="3">
    <source>
        <dbReference type="ARBA" id="ARBA00022475"/>
    </source>
</evidence>
<accession>A0A6P3FCA3</accession>
<keyword evidence="7" id="KW-1015">Disulfide bond</keyword>
<gene>
    <name evidence="13 14 15" type="primary">LOC101572553</name>
</gene>
<dbReference type="GO" id="GO:0043252">
    <property type="term" value="P:sodium-independent organic anion transport"/>
    <property type="evidence" value="ECO:0007669"/>
    <property type="project" value="TreeGrafter"/>
</dbReference>
<evidence type="ECO:0000313" key="12">
    <source>
        <dbReference type="Proteomes" id="UP000515203"/>
    </source>
</evidence>
<dbReference type="InterPro" id="IPR004156">
    <property type="entry name" value="OATP"/>
</dbReference>
<dbReference type="AlphaFoldDB" id="A0A6P3FCA3"/>
<dbReference type="InterPro" id="IPR020846">
    <property type="entry name" value="MFS_dom"/>
</dbReference>
<comment type="caution">
    <text evidence="8">Lacks conserved residue(s) required for the propagation of feature annotation.</text>
</comment>
<comment type="subcellular location">
    <subcellularLocation>
        <location evidence="1 8">Cell membrane</location>
        <topology evidence="1 8">Multi-pass membrane protein</topology>
    </subcellularLocation>
</comment>
<evidence type="ECO:0000256" key="2">
    <source>
        <dbReference type="ARBA" id="ARBA00009657"/>
    </source>
</evidence>
<feature type="domain" description="Major facilitator superfamily (MFS) profile" evidence="10">
    <location>
        <begin position="29"/>
        <end position="648"/>
    </location>
</feature>
<feature type="region of interest" description="Disordered" evidence="9">
    <location>
        <begin position="282"/>
        <end position="307"/>
    </location>
</feature>
<evidence type="ECO:0000259" key="11">
    <source>
        <dbReference type="PROSITE" id="PS51465"/>
    </source>
</evidence>
<dbReference type="GO" id="GO:0015347">
    <property type="term" value="F:sodium-independent organic anion transmembrane transporter activity"/>
    <property type="evidence" value="ECO:0007669"/>
    <property type="project" value="TreeGrafter"/>
</dbReference>
<feature type="transmembrane region" description="Helical" evidence="8">
    <location>
        <begin position="620"/>
        <end position="643"/>
    </location>
</feature>